<name>A0AAV5KYT4_9ROSI</name>
<comment type="caution">
    <text evidence="4">The sequence shown here is derived from an EMBL/GenBank/DDBJ whole genome shotgun (WGS) entry which is preliminary data.</text>
</comment>
<dbReference type="SUPFAM" id="SSF48452">
    <property type="entry name" value="TPR-like"/>
    <property type="match status" value="1"/>
</dbReference>
<proteinExistence type="predicted"/>
<dbReference type="Proteomes" id="UP001054252">
    <property type="component" value="Unassembled WGS sequence"/>
</dbReference>
<reference evidence="4 5" key="1">
    <citation type="journal article" date="2021" name="Commun. Biol.">
        <title>The genome of Shorea leprosula (Dipterocarpaceae) highlights the ecological relevance of drought in aseasonal tropical rainforests.</title>
        <authorList>
            <person name="Ng K.K.S."/>
            <person name="Kobayashi M.J."/>
            <person name="Fawcett J.A."/>
            <person name="Hatakeyama M."/>
            <person name="Paape T."/>
            <person name="Ng C.H."/>
            <person name="Ang C.C."/>
            <person name="Tnah L.H."/>
            <person name="Lee C.T."/>
            <person name="Nishiyama T."/>
            <person name="Sese J."/>
            <person name="O'Brien M.J."/>
            <person name="Copetti D."/>
            <person name="Mohd Noor M.I."/>
            <person name="Ong R.C."/>
            <person name="Putra M."/>
            <person name="Sireger I.Z."/>
            <person name="Indrioko S."/>
            <person name="Kosugi Y."/>
            <person name="Izuno A."/>
            <person name="Isagi Y."/>
            <person name="Lee S.L."/>
            <person name="Shimizu K.K."/>
        </authorList>
    </citation>
    <scope>NUCLEOTIDE SEQUENCE [LARGE SCALE GENOMIC DNA]</scope>
    <source>
        <strain evidence="4">214</strain>
    </source>
</reference>
<dbReference type="AlphaFoldDB" id="A0AAV5KYT4"/>
<evidence type="ECO:0000256" key="2">
    <source>
        <dbReference type="SAM" id="Coils"/>
    </source>
</evidence>
<accession>A0AAV5KYT4</accession>
<dbReference type="InterPro" id="IPR019734">
    <property type="entry name" value="TPR_rpt"/>
</dbReference>
<gene>
    <name evidence="4" type="ORF">SLEP1_g38927</name>
</gene>
<evidence type="ECO:0000313" key="4">
    <source>
        <dbReference type="EMBL" id="GKV30066.1"/>
    </source>
</evidence>
<sequence>MESLAKLRCTHQPLLNLSLNHRRPSFPKPLSSVSYRTLRPSSSSSPFKLCSIRASSSSPPSSSGPLHRILQTHKPSLLQTITPILKTTCIAVAATALFFLRLNHKPVIAAPATTAATVESGTKESTDSDVSLEEQERTLDEYLIRYPDDLKALRSLMEVKIKLGKLQEAIEVINRMIELEPEEIEWQMLKAQIRTFSGEHESAKKEFEAILVKDPYRVEAYHGLVMAYSDSGQELKELEKRISEAMEKCKKEKKTKDLRDFKLLIAQIRLIEDEHFAALKIYQELVKEEPRDFRPYLCMAIIYTLLKKKDEAEKHFAKFRNLVPKSHPYRQYFDDSMFATKLFAEKAEREAAGKS</sequence>
<evidence type="ECO:0000313" key="5">
    <source>
        <dbReference type="Proteomes" id="UP001054252"/>
    </source>
</evidence>
<dbReference type="GO" id="GO:0009535">
    <property type="term" value="C:chloroplast thylakoid membrane"/>
    <property type="evidence" value="ECO:0007669"/>
    <property type="project" value="TreeGrafter"/>
</dbReference>
<dbReference type="InterPro" id="IPR011990">
    <property type="entry name" value="TPR-like_helical_dom_sf"/>
</dbReference>
<keyword evidence="1" id="KW-0802">TPR repeat</keyword>
<dbReference type="PANTHER" id="PTHR26312:SF67">
    <property type="entry name" value="PROTEIN SLOW GREEN 1, CHLOROPLASTIC"/>
    <property type="match status" value="1"/>
</dbReference>
<evidence type="ECO:0000256" key="3">
    <source>
        <dbReference type="SAM" id="MobiDB-lite"/>
    </source>
</evidence>
<dbReference type="PANTHER" id="PTHR26312">
    <property type="entry name" value="TETRATRICOPEPTIDE REPEAT PROTEIN 5"/>
    <property type="match status" value="1"/>
</dbReference>
<dbReference type="EMBL" id="BPVZ01000085">
    <property type="protein sequence ID" value="GKV30066.1"/>
    <property type="molecule type" value="Genomic_DNA"/>
</dbReference>
<feature type="coiled-coil region" evidence="2">
    <location>
        <begin position="228"/>
        <end position="255"/>
    </location>
</feature>
<feature type="repeat" description="TPR" evidence="1">
    <location>
        <begin position="150"/>
        <end position="183"/>
    </location>
</feature>
<organism evidence="4 5">
    <name type="scientific">Rubroshorea leprosula</name>
    <dbReference type="NCBI Taxonomy" id="152421"/>
    <lineage>
        <taxon>Eukaryota</taxon>
        <taxon>Viridiplantae</taxon>
        <taxon>Streptophyta</taxon>
        <taxon>Embryophyta</taxon>
        <taxon>Tracheophyta</taxon>
        <taxon>Spermatophyta</taxon>
        <taxon>Magnoliopsida</taxon>
        <taxon>eudicotyledons</taxon>
        <taxon>Gunneridae</taxon>
        <taxon>Pentapetalae</taxon>
        <taxon>rosids</taxon>
        <taxon>malvids</taxon>
        <taxon>Malvales</taxon>
        <taxon>Dipterocarpaceae</taxon>
        <taxon>Rubroshorea</taxon>
    </lineage>
</organism>
<keyword evidence="5" id="KW-1185">Reference proteome</keyword>
<keyword evidence="2" id="KW-0175">Coiled coil</keyword>
<dbReference type="Gene3D" id="1.25.40.10">
    <property type="entry name" value="Tetratricopeptide repeat domain"/>
    <property type="match status" value="2"/>
</dbReference>
<feature type="region of interest" description="Disordered" evidence="3">
    <location>
        <begin position="29"/>
        <end position="68"/>
    </location>
</feature>
<feature type="compositionally biased region" description="Low complexity" evidence="3">
    <location>
        <begin position="31"/>
        <end position="63"/>
    </location>
</feature>
<protein>
    <recommendedName>
        <fullName evidence="6">Chloroplast lumen common family protein</fullName>
    </recommendedName>
</protein>
<evidence type="ECO:0000256" key="1">
    <source>
        <dbReference type="PROSITE-ProRule" id="PRU00339"/>
    </source>
</evidence>
<dbReference type="PROSITE" id="PS50005">
    <property type="entry name" value="TPR"/>
    <property type="match status" value="1"/>
</dbReference>
<dbReference type="Pfam" id="PF14559">
    <property type="entry name" value="TPR_19"/>
    <property type="match status" value="1"/>
</dbReference>
<evidence type="ECO:0008006" key="6">
    <source>
        <dbReference type="Google" id="ProtNLM"/>
    </source>
</evidence>